<dbReference type="GO" id="GO:0006044">
    <property type="term" value="P:N-acetylglucosamine metabolic process"/>
    <property type="evidence" value="ECO:0000318"/>
    <property type="project" value="GO_Central"/>
</dbReference>
<keyword evidence="3" id="KW-1185">Reference proteome</keyword>
<evidence type="ECO:0000313" key="2">
    <source>
        <dbReference type="EMBL" id="EFX73628.1"/>
    </source>
</evidence>
<dbReference type="PANTHER" id="PTHR10704">
    <property type="entry name" value="CARBOHYDRATE SULFOTRANSFERASE"/>
    <property type="match status" value="1"/>
</dbReference>
<dbReference type="PANTHER" id="PTHR10704:SF44">
    <property type="entry name" value="LD35051P-RELATED"/>
    <property type="match status" value="1"/>
</dbReference>
<accession>E9H3Z5</accession>
<dbReference type="InterPro" id="IPR051135">
    <property type="entry name" value="Gal/GlcNAc/GalNAc_ST"/>
</dbReference>
<keyword evidence="1" id="KW-0732">Signal</keyword>
<feature type="chain" id="PRO_5003241495" description="Sulfotransferase domain-containing protein" evidence="1">
    <location>
        <begin position="21"/>
        <end position="400"/>
    </location>
</feature>
<dbReference type="InParanoid" id="E9H3Z5"/>
<name>E9H3Z5_DAPPU</name>
<dbReference type="HOGENOM" id="CLU_689402_0_0_1"/>
<feature type="signal peptide" evidence="1">
    <location>
        <begin position="1"/>
        <end position="20"/>
    </location>
</feature>
<dbReference type="GO" id="GO:0001517">
    <property type="term" value="F:N-acetylglucosamine 6-O-sulfotransferase activity"/>
    <property type="evidence" value="ECO:0000318"/>
    <property type="project" value="GO_Central"/>
</dbReference>
<dbReference type="GO" id="GO:0006790">
    <property type="term" value="P:sulfur compound metabolic process"/>
    <property type="evidence" value="ECO:0000318"/>
    <property type="project" value="GO_Central"/>
</dbReference>
<sequence length="400" mass="45346">MGSLIFLLITALNGFLKLEQEFFTTNSTVLKEGMDHFRILPLGTPKDMLVLDGETEEEFQLFHFLLRLNSAIEWSPQQMAEGDYISSRRFSVFTFVGLPLSFGLSTRIPEKLKSVAVVAVPLFTISLLWRLTSNELRRWWWRQCPRRRQPRPQPPSQHPSTRRILMVSTWRSGSSFLGQLIASWSGVFYSFETTSAVHQRDQSRETQTSARPCATNRQCWPSSALLFPSILIKVVELAFTTNSSSALAGHPVTDRWKIVDLLQRTGLAALAFLTVEKYVEGSLCVPLNMVPTIYGLRLDNHAELGASAILNLRRRRTHPVSLRWKKARRLRSRAAGAAGSADGRPKRQFGLGYLIGSALGGGYGYGRPYGGYGGYGRPSGYIWWIWRWIWRIWTWASSIS</sequence>
<reference evidence="2 3" key="1">
    <citation type="journal article" date="2011" name="Science">
        <title>The ecoresponsive genome of Daphnia pulex.</title>
        <authorList>
            <person name="Colbourne J.K."/>
            <person name="Pfrender M.E."/>
            <person name="Gilbert D."/>
            <person name="Thomas W.K."/>
            <person name="Tucker A."/>
            <person name="Oakley T.H."/>
            <person name="Tokishita S."/>
            <person name="Aerts A."/>
            <person name="Arnold G.J."/>
            <person name="Basu M.K."/>
            <person name="Bauer D.J."/>
            <person name="Caceres C.E."/>
            <person name="Carmel L."/>
            <person name="Casola C."/>
            <person name="Choi J.H."/>
            <person name="Detter J.C."/>
            <person name="Dong Q."/>
            <person name="Dusheyko S."/>
            <person name="Eads B.D."/>
            <person name="Frohlich T."/>
            <person name="Geiler-Samerotte K.A."/>
            <person name="Gerlach D."/>
            <person name="Hatcher P."/>
            <person name="Jogdeo S."/>
            <person name="Krijgsveld J."/>
            <person name="Kriventseva E.V."/>
            <person name="Kultz D."/>
            <person name="Laforsch C."/>
            <person name="Lindquist E."/>
            <person name="Lopez J."/>
            <person name="Manak J.R."/>
            <person name="Muller J."/>
            <person name="Pangilinan J."/>
            <person name="Patwardhan R.P."/>
            <person name="Pitluck S."/>
            <person name="Pritham E.J."/>
            <person name="Rechtsteiner A."/>
            <person name="Rho M."/>
            <person name="Rogozin I.B."/>
            <person name="Sakarya O."/>
            <person name="Salamov A."/>
            <person name="Schaack S."/>
            <person name="Shapiro H."/>
            <person name="Shiga Y."/>
            <person name="Skalitzky C."/>
            <person name="Smith Z."/>
            <person name="Souvorov A."/>
            <person name="Sung W."/>
            <person name="Tang Z."/>
            <person name="Tsuchiya D."/>
            <person name="Tu H."/>
            <person name="Vos H."/>
            <person name="Wang M."/>
            <person name="Wolf Y.I."/>
            <person name="Yamagata H."/>
            <person name="Yamada T."/>
            <person name="Ye Y."/>
            <person name="Shaw J.R."/>
            <person name="Andrews J."/>
            <person name="Crease T.J."/>
            <person name="Tang H."/>
            <person name="Lucas S.M."/>
            <person name="Robertson H.M."/>
            <person name="Bork P."/>
            <person name="Koonin E.V."/>
            <person name="Zdobnov E.M."/>
            <person name="Grigoriev I.V."/>
            <person name="Lynch M."/>
            <person name="Boore J.L."/>
        </authorList>
    </citation>
    <scope>NUCLEOTIDE SEQUENCE [LARGE SCALE GENOMIC DNA]</scope>
</reference>
<evidence type="ECO:0000313" key="3">
    <source>
        <dbReference type="Proteomes" id="UP000000305"/>
    </source>
</evidence>
<protein>
    <recommendedName>
        <fullName evidence="4">Sulfotransferase domain-containing protein</fullName>
    </recommendedName>
</protein>
<dbReference type="Proteomes" id="UP000000305">
    <property type="component" value="Unassembled WGS sequence"/>
</dbReference>
<organism evidence="2 3">
    <name type="scientific">Daphnia pulex</name>
    <name type="common">Water flea</name>
    <dbReference type="NCBI Taxonomy" id="6669"/>
    <lineage>
        <taxon>Eukaryota</taxon>
        <taxon>Metazoa</taxon>
        <taxon>Ecdysozoa</taxon>
        <taxon>Arthropoda</taxon>
        <taxon>Crustacea</taxon>
        <taxon>Branchiopoda</taxon>
        <taxon>Diplostraca</taxon>
        <taxon>Cladocera</taxon>
        <taxon>Anomopoda</taxon>
        <taxon>Daphniidae</taxon>
        <taxon>Daphnia</taxon>
    </lineage>
</organism>
<dbReference type="EMBL" id="GL732589">
    <property type="protein sequence ID" value="EFX73628.1"/>
    <property type="molecule type" value="Genomic_DNA"/>
</dbReference>
<dbReference type="KEGG" id="dpx:DAPPUDRAFT_109716"/>
<evidence type="ECO:0008006" key="4">
    <source>
        <dbReference type="Google" id="ProtNLM"/>
    </source>
</evidence>
<evidence type="ECO:0000256" key="1">
    <source>
        <dbReference type="SAM" id="SignalP"/>
    </source>
</evidence>
<proteinExistence type="predicted"/>
<dbReference type="AlphaFoldDB" id="E9H3Z5"/>
<gene>
    <name evidence="2" type="ORF">DAPPUDRAFT_109716</name>
</gene>